<name>A0ABD1AWJ7_CARAN</name>
<evidence type="ECO:0000256" key="4">
    <source>
        <dbReference type="ARBA" id="ARBA00007056"/>
    </source>
</evidence>
<feature type="compositionally biased region" description="Basic and acidic residues" evidence="15">
    <location>
        <begin position="158"/>
        <end position="167"/>
    </location>
</feature>
<evidence type="ECO:0000256" key="8">
    <source>
        <dbReference type="ARBA" id="ARBA00022729"/>
    </source>
</evidence>
<keyword evidence="10" id="KW-0106">Calcium</keyword>
<dbReference type="InterPro" id="IPR033113">
    <property type="entry name" value="PLA2_histidine"/>
</dbReference>
<dbReference type="FunFam" id="1.20.90.10:FF:000005">
    <property type="entry name" value="Secretory phospholipase A2"/>
    <property type="match status" value="1"/>
</dbReference>
<dbReference type="GO" id="GO:0005576">
    <property type="term" value="C:extracellular region"/>
    <property type="evidence" value="ECO:0007669"/>
    <property type="project" value="UniProtKB-SubCell"/>
</dbReference>
<comment type="subcellular location">
    <subcellularLocation>
        <location evidence="3">Secreted</location>
    </subcellularLocation>
</comment>
<keyword evidence="8 16" id="KW-0732">Signal</keyword>
<keyword evidence="11" id="KW-0442">Lipid degradation</keyword>
<evidence type="ECO:0000256" key="12">
    <source>
        <dbReference type="ARBA" id="ARBA00023098"/>
    </source>
</evidence>
<keyword evidence="14" id="KW-0175">Coiled coil</keyword>
<comment type="caution">
    <text evidence="17">The sequence shown here is derived from an EMBL/GenBank/DDBJ whole genome shotgun (WGS) entry which is preliminary data.</text>
</comment>
<feature type="signal peptide" evidence="16">
    <location>
        <begin position="1"/>
        <end position="25"/>
    </location>
</feature>
<dbReference type="PROSITE" id="PS00118">
    <property type="entry name" value="PA2_HIS"/>
    <property type="match status" value="1"/>
</dbReference>
<dbReference type="InterPro" id="IPR036444">
    <property type="entry name" value="PLipase_A2_dom_sf"/>
</dbReference>
<dbReference type="AlphaFoldDB" id="A0ABD1AWJ7"/>
<evidence type="ECO:0000313" key="18">
    <source>
        <dbReference type="Proteomes" id="UP001558713"/>
    </source>
</evidence>
<proteinExistence type="inferred from homology"/>
<keyword evidence="7" id="KW-0479">Metal-binding</keyword>
<evidence type="ECO:0000256" key="11">
    <source>
        <dbReference type="ARBA" id="ARBA00022963"/>
    </source>
</evidence>
<evidence type="ECO:0000256" key="3">
    <source>
        <dbReference type="ARBA" id="ARBA00004613"/>
    </source>
</evidence>
<evidence type="ECO:0000256" key="2">
    <source>
        <dbReference type="ARBA" id="ARBA00001913"/>
    </source>
</evidence>
<evidence type="ECO:0000256" key="10">
    <source>
        <dbReference type="ARBA" id="ARBA00022837"/>
    </source>
</evidence>
<evidence type="ECO:0000256" key="16">
    <source>
        <dbReference type="SAM" id="SignalP"/>
    </source>
</evidence>
<sequence length="189" mass="20523">MIRGGALAPLAFGLTAFLLLAVVYSQEECSKTCKAETCNGYGIRYGKYCGLGYFGCPGEKPCDALDDCCMKHDKCVDEKGMTYIECHQNLQRCVNELNREIKESNNKKLGFSKQCPYSTVIPTVYQGMGYGIFFSGIGNLIHLGPVKAPGAELNLARSKADTKDGLGKNKRLQKKEGSKVSAPMSPSPS</sequence>
<feature type="chain" id="PRO_5044774219" description="phospholipase A2" evidence="16">
    <location>
        <begin position="26"/>
        <end position="189"/>
    </location>
</feature>
<evidence type="ECO:0000256" key="1">
    <source>
        <dbReference type="ARBA" id="ARBA00001604"/>
    </source>
</evidence>
<dbReference type="EC" id="3.1.1.4" evidence="5"/>
<keyword evidence="13" id="KW-1015">Disulfide bond</keyword>
<evidence type="ECO:0000256" key="7">
    <source>
        <dbReference type="ARBA" id="ARBA00022723"/>
    </source>
</evidence>
<keyword evidence="9" id="KW-0378">Hydrolase</keyword>
<dbReference type="Proteomes" id="UP001558713">
    <property type="component" value="Unassembled WGS sequence"/>
</dbReference>
<dbReference type="SUPFAM" id="SSF48619">
    <property type="entry name" value="Phospholipase A2, PLA2"/>
    <property type="match status" value="1"/>
</dbReference>
<dbReference type="GO" id="GO:0012505">
    <property type="term" value="C:endomembrane system"/>
    <property type="evidence" value="ECO:0007669"/>
    <property type="project" value="UniProtKB-ARBA"/>
</dbReference>
<evidence type="ECO:0000256" key="6">
    <source>
        <dbReference type="ARBA" id="ARBA00022525"/>
    </source>
</evidence>
<evidence type="ECO:0000256" key="15">
    <source>
        <dbReference type="SAM" id="MobiDB-lite"/>
    </source>
</evidence>
<evidence type="ECO:0000256" key="13">
    <source>
        <dbReference type="ARBA" id="ARBA00023157"/>
    </source>
</evidence>
<accession>A0ABD1AWJ7</accession>
<keyword evidence="12" id="KW-0443">Lipid metabolism</keyword>
<comment type="catalytic activity">
    <reaction evidence="1">
        <text>a 1,2-diacyl-sn-glycero-3-phosphocholine + H2O = a 1-acyl-sn-glycero-3-phosphocholine + a fatty acid + H(+)</text>
        <dbReference type="Rhea" id="RHEA:15801"/>
        <dbReference type="ChEBI" id="CHEBI:15377"/>
        <dbReference type="ChEBI" id="CHEBI:15378"/>
        <dbReference type="ChEBI" id="CHEBI:28868"/>
        <dbReference type="ChEBI" id="CHEBI:57643"/>
        <dbReference type="ChEBI" id="CHEBI:58168"/>
        <dbReference type="EC" id="3.1.1.4"/>
    </reaction>
</comment>
<feature type="coiled-coil region" evidence="14">
    <location>
        <begin position="87"/>
        <end position="114"/>
    </location>
</feature>
<organism evidence="17 18">
    <name type="scientific">Cardamine amara subsp. amara</name>
    <dbReference type="NCBI Taxonomy" id="228776"/>
    <lineage>
        <taxon>Eukaryota</taxon>
        <taxon>Viridiplantae</taxon>
        <taxon>Streptophyta</taxon>
        <taxon>Embryophyta</taxon>
        <taxon>Tracheophyta</taxon>
        <taxon>Spermatophyta</taxon>
        <taxon>Magnoliopsida</taxon>
        <taxon>eudicotyledons</taxon>
        <taxon>Gunneridae</taxon>
        <taxon>Pentapetalae</taxon>
        <taxon>rosids</taxon>
        <taxon>malvids</taxon>
        <taxon>Brassicales</taxon>
        <taxon>Brassicaceae</taxon>
        <taxon>Cardamineae</taxon>
        <taxon>Cardamine</taxon>
    </lineage>
</organism>
<reference evidence="17 18" key="1">
    <citation type="submission" date="2024-04" db="EMBL/GenBank/DDBJ databases">
        <title>Genome assembly C_amara_ONT_v2.</title>
        <authorList>
            <person name="Yant L."/>
            <person name="Moore C."/>
            <person name="Slenker M."/>
        </authorList>
    </citation>
    <scope>NUCLEOTIDE SEQUENCE [LARGE SCALE GENOMIC DNA]</scope>
    <source>
        <tissue evidence="17">Leaf</tissue>
    </source>
</reference>
<evidence type="ECO:0000256" key="14">
    <source>
        <dbReference type="SAM" id="Coils"/>
    </source>
</evidence>
<dbReference type="GO" id="GO:0004623">
    <property type="term" value="F:phospholipase A2 activity"/>
    <property type="evidence" value="ECO:0007669"/>
    <property type="project" value="UniProtKB-EC"/>
</dbReference>
<gene>
    <name evidence="17" type="ORF">V5N11_006954</name>
</gene>
<dbReference type="Gene3D" id="1.20.90.10">
    <property type="entry name" value="Phospholipase A2 domain"/>
    <property type="match status" value="1"/>
</dbReference>
<dbReference type="GO" id="GO:0046872">
    <property type="term" value="F:metal ion binding"/>
    <property type="evidence" value="ECO:0007669"/>
    <property type="project" value="UniProtKB-KW"/>
</dbReference>
<keyword evidence="6" id="KW-0964">Secreted</keyword>
<evidence type="ECO:0000256" key="5">
    <source>
        <dbReference type="ARBA" id="ARBA00013278"/>
    </source>
</evidence>
<evidence type="ECO:0000313" key="17">
    <source>
        <dbReference type="EMBL" id="KAL1210638.1"/>
    </source>
</evidence>
<keyword evidence="18" id="KW-1185">Reference proteome</keyword>
<comment type="similarity">
    <text evidence="4">Belongs to the phospholipase A2 family.</text>
</comment>
<comment type="cofactor">
    <cofactor evidence="2">
        <name>Ca(2+)</name>
        <dbReference type="ChEBI" id="CHEBI:29108"/>
    </cofactor>
</comment>
<dbReference type="EMBL" id="JBANAX010000394">
    <property type="protein sequence ID" value="KAL1210638.1"/>
    <property type="molecule type" value="Genomic_DNA"/>
</dbReference>
<evidence type="ECO:0000256" key="9">
    <source>
        <dbReference type="ARBA" id="ARBA00022801"/>
    </source>
</evidence>
<dbReference type="GO" id="GO:0016042">
    <property type="term" value="P:lipid catabolic process"/>
    <property type="evidence" value="ECO:0007669"/>
    <property type="project" value="UniProtKB-KW"/>
</dbReference>
<feature type="region of interest" description="Disordered" evidence="15">
    <location>
        <begin position="157"/>
        <end position="189"/>
    </location>
</feature>
<protein>
    <recommendedName>
        <fullName evidence="5">phospholipase A2</fullName>
        <ecNumber evidence="5">3.1.1.4</ecNumber>
    </recommendedName>
</protein>